<dbReference type="InterPro" id="IPR013217">
    <property type="entry name" value="Methyltransf_12"/>
</dbReference>
<dbReference type="Pfam" id="PF08242">
    <property type="entry name" value="Methyltransf_12"/>
    <property type="match status" value="1"/>
</dbReference>
<feature type="domain" description="Methyltransferase type 12" evidence="1">
    <location>
        <begin position="42"/>
        <end position="129"/>
    </location>
</feature>
<evidence type="ECO:0000313" key="2">
    <source>
        <dbReference type="EMBL" id="QJB01017.1"/>
    </source>
</evidence>
<dbReference type="GO" id="GO:0032259">
    <property type="term" value="P:methylation"/>
    <property type="evidence" value="ECO:0007669"/>
    <property type="project" value="UniProtKB-KW"/>
</dbReference>
<dbReference type="AlphaFoldDB" id="A0A6M3MGS5"/>
<dbReference type="CDD" id="cd02440">
    <property type="entry name" value="AdoMet_MTases"/>
    <property type="match status" value="1"/>
</dbReference>
<accession>A0A6M3MGS5</accession>
<dbReference type="EMBL" id="MT143704">
    <property type="protein sequence ID" value="QJB01017.1"/>
    <property type="molecule type" value="Genomic_DNA"/>
</dbReference>
<dbReference type="SUPFAM" id="SSF53335">
    <property type="entry name" value="S-adenosyl-L-methionine-dependent methyltransferases"/>
    <property type="match status" value="1"/>
</dbReference>
<gene>
    <name evidence="2" type="ORF">MM171A00153_0036</name>
    <name evidence="3" type="ORF">MM171B00165_0029</name>
</gene>
<keyword evidence="3" id="KW-0489">Methyltransferase</keyword>
<organism evidence="3">
    <name type="scientific">viral metagenome</name>
    <dbReference type="NCBI Taxonomy" id="1070528"/>
    <lineage>
        <taxon>unclassified sequences</taxon>
        <taxon>metagenomes</taxon>
        <taxon>organismal metagenomes</taxon>
    </lineage>
</organism>
<proteinExistence type="predicted"/>
<evidence type="ECO:0000259" key="1">
    <source>
        <dbReference type="Pfam" id="PF08242"/>
    </source>
</evidence>
<evidence type="ECO:0000313" key="3">
    <source>
        <dbReference type="EMBL" id="QJB04853.1"/>
    </source>
</evidence>
<dbReference type="GO" id="GO:0008168">
    <property type="term" value="F:methyltransferase activity"/>
    <property type="evidence" value="ECO:0007669"/>
    <property type="project" value="UniProtKB-KW"/>
</dbReference>
<keyword evidence="3" id="KW-0808">Transferase</keyword>
<protein>
    <submittedName>
        <fullName evidence="3">Putative methyltransferase</fullName>
    </submittedName>
</protein>
<sequence length="186" mass="19742">MDNAWDDHWATPPVDNKWPVYTRILQLIQEKQRAGSSSVCVLDAGCGRGGLLDSIRQAPGVSAVGFDGSAVAVQKCKARLLTVGAARLEAFDLVGDGFDVVVASDLLDCLDDPAAGVGRLVSLARSGGLVVVSLPIGQEVDYPQTCRPTGPEVGAWLADAGAPKIQVEDVVYRDRVLRSLFVARRI</sequence>
<name>A0A6M3MGS5_9ZZZZ</name>
<dbReference type="InterPro" id="IPR029063">
    <property type="entry name" value="SAM-dependent_MTases_sf"/>
</dbReference>
<reference evidence="3" key="1">
    <citation type="submission" date="2020-03" db="EMBL/GenBank/DDBJ databases">
        <title>The deep terrestrial virosphere.</title>
        <authorList>
            <person name="Holmfeldt K."/>
            <person name="Nilsson E."/>
            <person name="Simone D."/>
            <person name="Lopez-Fernandez M."/>
            <person name="Wu X."/>
            <person name="de Brujin I."/>
            <person name="Lundin D."/>
            <person name="Andersson A."/>
            <person name="Bertilsson S."/>
            <person name="Dopson M."/>
        </authorList>
    </citation>
    <scope>NUCLEOTIDE SEQUENCE</scope>
    <source>
        <strain evidence="2">MM171A00153</strain>
        <strain evidence="3">MM171B00165</strain>
    </source>
</reference>
<dbReference type="Gene3D" id="3.40.50.150">
    <property type="entry name" value="Vaccinia Virus protein VP39"/>
    <property type="match status" value="1"/>
</dbReference>
<dbReference type="EMBL" id="MT143891">
    <property type="protein sequence ID" value="QJB04853.1"/>
    <property type="molecule type" value="Genomic_DNA"/>
</dbReference>